<accession>A0A1T1H7K2</accession>
<protein>
    <submittedName>
        <fullName evidence="3">Alpha/beta hydrolase</fullName>
    </submittedName>
</protein>
<dbReference type="SUPFAM" id="SSF53474">
    <property type="entry name" value="alpha/beta-Hydrolases"/>
    <property type="match status" value="1"/>
</dbReference>
<dbReference type="Gene3D" id="3.40.50.1820">
    <property type="entry name" value="alpha/beta hydrolase"/>
    <property type="match status" value="1"/>
</dbReference>
<sequence length="319" mass="35880">MKKLLLATFTSLTLAQSVIAAPQLNTTHEFPVMKGYSSYYDDIDGVKLHYVKGGKGPLVFLVHGFGQSWYEWHQLMPTLEKNYTVVAVDLPGLGLSQPPKSFKGSDVSEILYKLATKLSNDQPFYLVAHDIGIWNSYPMAVKHQDKIKKLVFMEAPIPDKSMYEFPAFSEEGESLVWHFSFFAAKQNLAETLIKGHEKFFLTHFIHEHATNKTVFTPQVLDMYAKSYSKPHTLNASFEYYRSLNDSIKENETISKTKLNMPVLAIGGGGHGGMGQFQVDQMKQYATNVTGKVIPNCGHWLPEECAPELNKTVGDFLNAK</sequence>
<gene>
    <name evidence="3" type="ORF">B1202_03465</name>
</gene>
<evidence type="ECO:0000259" key="2">
    <source>
        <dbReference type="Pfam" id="PF00561"/>
    </source>
</evidence>
<dbReference type="RefSeq" id="WP_078189172.1">
    <property type="nucleotide sequence ID" value="NZ_JAMCOZ010000015.1"/>
</dbReference>
<evidence type="ECO:0000313" key="4">
    <source>
        <dbReference type="Proteomes" id="UP000191160"/>
    </source>
</evidence>
<keyword evidence="3" id="KW-0378">Hydrolase</keyword>
<evidence type="ECO:0000313" key="3">
    <source>
        <dbReference type="EMBL" id="OOV85700.1"/>
    </source>
</evidence>
<feature type="chain" id="PRO_5012391100" evidence="1">
    <location>
        <begin position="21"/>
        <end position="319"/>
    </location>
</feature>
<comment type="caution">
    <text evidence="3">The sequence shown here is derived from an EMBL/GenBank/DDBJ whole genome shotgun (WGS) entry which is preliminary data.</text>
</comment>
<dbReference type="InterPro" id="IPR029058">
    <property type="entry name" value="AB_hydrolase_fold"/>
</dbReference>
<keyword evidence="1" id="KW-0732">Signal</keyword>
<dbReference type="GO" id="GO:0016787">
    <property type="term" value="F:hydrolase activity"/>
    <property type="evidence" value="ECO:0007669"/>
    <property type="project" value="UniProtKB-KW"/>
</dbReference>
<evidence type="ECO:0000256" key="1">
    <source>
        <dbReference type="SAM" id="SignalP"/>
    </source>
</evidence>
<dbReference type="Proteomes" id="UP000191160">
    <property type="component" value="Unassembled WGS sequence"/>
</dbReference>
<dbReference type="InterPro" id="IPR000073">
    <property type="entry name" value="AB_hydrolase_1"/>
</dbReference>
<dbReference type="AlphaFoldDB" id="A0A1T1H7K2"/>
<dbReference type="PANTHER" id="PTHR43329">
    <property type="entry name" value="EPOXIDE HYDROLASE"/>
    <property type="match status" value="1"/>
</dbReference>
<name>A0A1T1H7K2_9GAMM</name>
<dbReference type="EMBL" id="MVKX01000001">
    <property type="protein sequence ID" value="OOV85700.1"/>
    <property type="molecule type" value="Genomic_DNA"/>
</dbReference>
<organism evidence="3 4">
    <name type="scientific">Acinetobacter amyesii</name>
    <dbReference type="NCBI Taxonomy" id="2942470"/>
    <lineage>
        <taxon>Bacteria</taxon>
        <taxon>Pseudomonadati</taxon>
        <taxon>Pseudomonadota</taxon>
        <taxon>Gammaproteobacteria</taxon>
        <taxon>Moraxellales</taxon>
        <taxon>Moraxellaceae</taxon>
        <taxon>Acinetobacter</taxon>
    </lineage>
</organism>
<keyword evidence="4" id="KW-1185">Reference proteome</keyword>
<feature type="signal peptide" evidence="1">
    <location>
        <begin position="1"/>
        <end position="20"/>
    </location>
</feature>
<dbReference type="Pfam" id="PF00561">
    <property type="entry name" value="Abhydrolase_1"/>
    <property type="match status" value="1"/>
</dbReference>
<reference evidence="3 4" key="1">
    <citation type="submission" date="2017-02" db="EMBL/GenBank/DDBJ databases">
        <title>Acinetobacter sp. ANC 4945, whole genome shotgun sequencing project.</title>
        <authorList>
            <person name="Radolfova-Krizova L."/>
            <person name="Al Atrouni A."/>
            <person name="Nemec A."/>
        </authorList>
    </citation>
    <scope>NUCLEOTIDE SEQUENCE [LARGE SCALE GENOMIC DNA]</scope>
    <source>
        <strain evidence="3 4">ANC 4945</strain>
    </source>
</reference>
<feature type="domain" description="AB hydrolase-1" evidence="2">
    <location>
        <begin position="57"/>
        <end position="302"/>
    </location>
</feature>
<proteinExistence type="predicted"/>